<name>A0A918P072_9NEIS</name>
<feature type="domain" description="N-acetyltransferase" evidence="1">
    <location>
        <begin position="36"/>
        <end position="198"/>
    </location>
</feature>
<gene>
    <name evidence="2" type="ORF">GCM10011289_11900</name>
</gene>
<reference evidence="2" key="2">
    <citation type="submission" date="2020-09" db="EMBL/GenBank/DDBJ databases">
        <authorList>
            <person name="Sun Q."/>
            <person name="Kim S."/>
        </authorList>
    </citation>
    <scope>NUCLEOTIDE SEQUENCE</scope>
    <source>
        <strain evidence="2">KCTC 32182</strain>
    </source>
</reference>
<evidence type="ECO:0000313" key="2">
    <source>
        <dbReference type="EMBL" id="GGY10744.1"/>
    </source>
</evidence>
<dbReference type="SUPFAM" id="SSF55729">
    <property type="entry name" value="Acyl-CoA N-acyltransferases (Nat)"/>
    <property type="match status" value="1"/>
</dbReference>
<evidence type="ECO:0000313" key="3">
    <source>
        <dbReference type="Proteomes" id="UP000645257"/>
    </source>
</evidence>
<protein>
    <submittedName>
        <fullName evidence="2">GNAT family acetyltransferase</fullName>
    </submittedName>
</protein>
<dbReference type="RefSeq" id="WP_189532250.1">
    <property type="nucleotide sequence ID" value="NZ_BMYX01000005.1"/>
</dbReference>
<dbReference type="GO" id="GO:1990189">
    <property type="term" value="F:protein N-terminal-serine acetyltransferase activity"/>
    <property type="evidence" value="ECO:0007669"/>
    <property type="project" value="TreeGrafter"/>
</dbReference>
<reference evidence="2" key="1">
    <citation type="journal article" date="2014" name="Int. J. Syst. Evol. Microbiol.">
        <title>Complete genome sequence of Corynebacterium casei LMG S-19264T (=DSM 44701T), isolated from a smear-ripened cheese.</title>
        <authorList>
            <consortium name="US DOE Joint Genome Institute (JGI-PGF)"/>
            <person name="Walter F."/>
            <person name="Albersmeier A."/>
            <person name="Kalinowski J."/>
            <person name="Ruckert C."/>
        </authorList>
    </citation>
    <scope>NUCLEOTIDE SEQUENCE</scope>
    <source>
        <strain evidence="2">KCTC 32182</strain>
    </source>
</reference>
<dbReference type="Pfam" id="PF13302">
    <property type="entry name" value="Acetyltransf_3"/>
    <property type="match status" value="1"/>
</dbReference>
<dbReference type="Proteomes" id="UP000645257">
    <property type="component" value="Unassembled WGS sequence"/>
</dbReference>
<dbReference type="InterPro" id="IPR051908">
    <property type="entry name" value="Ribosomal_N-acetyltransferase"/>
</dbReference>
<sequence>MEPFEINEFGQPVGRVVEGWRGARQPERIAMAGRYCELAPLDAGRHGEDLFTVLSDSGLANWTYLTMPAERAAFLEWLRAMESSADPLFFVILVKGKPAGMASYLRINPADGVIEVGWLHFSSGLQRSAAATEAMYLMMRQAFAWGYRRYEWKCNTLNRPSWRAAERLGFTYEGTFRQARVDKGRNRDTAWFSILDREWPNVERGFVRWLSAENFDREGRQSRRLQDCREPS</sequence>
<dbReference type="FunFam" id="3.40.630.30:FF:000047">
    <property type="entry name" value="Acetyltransferase, GNAT family"/>
    <property type="match status" value="1"/>
</dbReference>
<dbReference type="GO" id="GO:0005737">
    <property type="term" value="C:cytoplasm"/>
    <property type="evidence" value="ECO:0007669"/>
    <property type="project" value="TreeGrafter"/>
</dbReference>
<comment type="caution">
    <text evidence="2">The sequence shown here is derived from an EMBL/GenBank/DDBJ whole genome shotgun (WGS) entry which is preliminary data.</text>
</comment>
<dbReference type="InterPro" id="IPR016181">
    <property type="entry name" value="Acyl_CoA_acyltransferase"/>
</dbReference>
<dbReference type="GO" id="GO:0008999">
    <property type="term" value="F:protein-N-terminal-alanine acetyltransferase activity"/>
    <property type="evidence" value="ECO:0007669"/>
    <property type="project" value="TreeGrafter"/>
</dbReference>
<dbReference type="Gene3D" id="3.40.630.30">
    <property type="match status" value="1"/>
</dbReference>
<dbReference type="PROSITE" id="PS51186">
    <property type="entry name" value="GNAT"/>
    <property type="match status" value="1"/>
</dbReference>
<proteinExistence type="predicted"/>
<organism evidence="2 3">
    <name type="scientific">Paludibacterium paludis</name>
    <dbReference type="NCBI Taxonomy" id="1225769"/>
    <lineage>
        <taxon>Bacteria</taxon>
        <taxon>Pseudomonadati</taxon>
        <taxon>Pseudomonadota</taxon>
        <taxon>Betaproteobacteria</taxon>
        <taxon>Neisseriales</taxon>
        <taxon>Chromobacteriaceae</taxon>
        <taxon>Paludibacterium</taxon>
    </lineage>
</organism>
<dbReference type="CDD" id="cd04301">
    <property type="entry name" value="NAT_SF"/>
    <property type="match status" value="1"/>
</dbReference>
<dbReference type="InterPro" id="IPR000182">
    <property type="entry name" value="GNAT_dom"/>
</dbReference>
<keyword evidence="3" id="KW-1185">Reference proteome</keyword>
<dbReference type="AlphaFoldDB" id="A0A918P072"/>
<evidence type="ECO:0000259" key="1">
    <source>
        <dbReference type="PROSITE" id="PS51186"/>
    </source>
</evidence>
<dbReference type="PANTHER" id="PTHR43441">
    <property type="entry name" value="RIBOSOMAL-PROTEIN-SERINE ACETYLTRANSFERASE"/>
    <property type="match status" value="1"/>
</dbReference>
<accession>A0A918P072</accession>
<dbReference type="PANTHER" id="PTHR43441:SF2">
    <property type="entry name" value="FAMILY ACETYLTRANSFERASE, PUTATIVE (AFU_ORTHOLOGUE AFUA_7G00850)-RELATED"/>
    <property type="match status" value="1"/>
</dbReference>
<dbReference type="EMBL" id="BMYX01000005">
    <property type="protein sequence ID" value="GGY10744.1"/>
    <property type="molecule type" value="Genomic_DNA"/>
</dbReference>